<sequence length="472" mass="52792">MANKGARRGRRRRSNGKPKRAPRREPIPPGPTGVHHIPDHLLELVLLRVGSSLALLRAAFTCKRWRRIVAAAAFLNRFRSLHAAHVPGHYHVVDPSFKEPPPDGRSNHVYVPDPSTADAIDRRLLALDFLPEGDRSLPWELGDSRGGLLLLYRRNIVWHRITYRTWYSELHFSDMVVCDPLTRTYQTILCSDEVGSRLFLGVFLLDGAAVDESGGGFIAMSNFRVLAVGYESHDFEDGRGTPRASVFSSGSEGGWQSAAENVVSIPEYASMSFAGRARSSLHWRMEREGAVLALDETSMEFSLVEFPCTVVGMPEESSAFRVIGGHDGALRVVRVMVNNDLTVFVQLQGSGEWAAEKLVRLPEATCGRPGREERYFQRPAKIVSASTRYILVTPQEETWIVSVDLDTLEVERAHERNRYTGAAYPFELPWPPALQACRAADRRRSRRMYVPPTFAYELLDSICNAPTCTGTS</sequence>
<dbReference type="Gramene" id="TraesCS5B03G0484300.1">
    <property type="protein sequence ID" value="TraesCS5B03G0484300.1.CDS1"/>
    <property type="gene ID" value="TraesCS5B03G0484300"/>
</dbReference>
<name>A0A3B6LL50_WHEAT</name>
<protein>
    <recommendedName>
        <fullName evidence="4">F-box domain-containing protein</fullName>
    </recommendedName>
</protein>
<evidence type="ECO:0000313" key="3">
    <source>
        <dbReference type="Proteomes" id="UP000019116"/>
    </source>
</evidence>
<gene>
    <name evidence="2" type="primary">LOC123116073</name>
</gene>
<organism evidence="2">
    <name type="scientific">Triticum aestivum</name>
    <name type="common">Wheat</name>
    <dbReference type="NCBI Taxonomy" id="4565"/>
    <lineage>
        <taxon>Eukaryota</taxon>
        <taxon>Viridiplantae</taxon>
        <taxon>Streptophyta</taxon>
        <taxon>Embryophyta</taxon>
        <taxon>Tracheophyta</taxon>
        <taxon>Spermatophyta</taxon>
        <taxon>Magnoliopsida</taxon>
        <taxon>Liliopsida</taxon>
        <taxon>Poales</taxon>
        <taxon>Poaceae</taxon>
        <taxon>BOP clade</taxon>
        <taxon>Pooideae</taxon>
        <taxon>Triticodae</taxon>
        <taxon>Triticeae</taxon>
        <taxon>Triticinae</taxon>
        <taxon>Triticum</taxon>
    </lineage>
</organism>
<feature type="region of interest" description="Disordered" evidence="1">
    <location>
        <begin position="1"/>
        <end position="34"/>
    </location>
</feature>
<evidence type="ECO:0000313" key="2">
    <source>
        <dbReference type="EnsemblPlants" id="TraesCS5B02G181800.1.cds1"/>
    </source>
</evidence>
<dbReference type="Gramene" id="TraesCAD_scaffold_124714_01G000100.1">
    <property type="protein sequence ID" value="TraesCAD_scaffold_124714_01G000100.1"/>
    <property type="gene ID" value="TraesCAD_scaffold_124714_01G000100"/>
</dbReference>
<dbReference type="PaxDb" id="4565-Traes_5BL_2C60CECF9.1"/>
<dbReference type="OMA" id="AVCESET"/>
<dbReference type="Gramene" id="TraesSTA5B03G02873220.1">
    <property type="protein sequence ID" value="TraesSTA5B03G02873220.1.CDS1"/>
    <property type="gene ID" value="TraesSTA5B03G02873220"/>
</dbReference>
<dbReference type="Gramene" id="TraesMAC5B03G02880920.1">
    <property type="protein sequence ID" value="TraesMAC5B03G02880920.1.CDS1"/>
    <property type="gene ID" value="TraesMAC5B03G02880920"/>
</dbReference>
<keyword evidence="3" id="KW-1185">Reference proteome</keyword>
<dbReference type="Gramene" id="TraesWEE_scaffold_137036_01G000100.1">
    <property type="protein sequence ID" value="TraesWEE_scaffold_137036_01G000100.1"/>
    <property type="gene ID" value="TraesWEE_scaffold_137036_01G000100"/>
</dbReference>
<evidence type="ECO:0008006" key="4">
    <source>
        <dbReference type="Google" id="ProtNLM"/>
    </source>
</evidence>
<dbReference type="Gramene" id="TraesNOR5B03G02908170.1">
    <property type="protein sequence ID" value="TraesNOR5B03G02908170.1.CDS1"/>
    <property type="gene ID" value="TraesNOR5B03G02908170"/>
</dbReference>
<reference evidence="2" key="2">
    <citation type="submission" date="2018-10" db="UniProtKB">
        <authorList>
            <consortium name="EnsemblPlants"/>
        </authorList>
    </citation>
    <scope>IDENTIFICATION</scope>
</reference>
<dbReference type="Gramene" id="TraesJUL5B03G02902680.1">
    <property type="protein sequence ID" value="TraesJUL5B03G02902680.1.CDS1"/>
    <property type="gene ID" value="TraesJUL5B03G02902680"/>
</dbReference>
<accession>A0A3B6LL50</accession>
<dbReference type="Gramene" id="TraesCS5B02G181800.1">
    <property type="protein sequence ID" value="TraesCS5B02G181800.1.cds1"/>
    <property type="gene ID" value="TraesCS5B02G181800"/>
</dbReference>
<reference evidence="2" key="1">
    <citation type="submission" date="2018-08" db="EMBL/GenBank/DDBJ databases">
        <authorList>
            <person name="Rossello M."/>
        </authorList>
    </citation>
    <scope>NUCLEOTIDE SEQUENCE [LARGE SCALE GENOMIC DNA]</scope>
    <source>
        <strain evidence="2">cv. Chinese Spring</strain>
    </source>
</reference>
<dbReference type="InterPro" id="IPR036047">
    <property type="entry name" value="F-box-like_dom_sf"/>
</dbReference>
<dbReference type="Gramene" id="TraesARI7B03G04201390.1">
    <property type="protein sequence ID" value="TraesARI7B03G04201390.1.CDS1"/>
    <property type="gene ID" value="TraesARI7B03G04201390"/>
</dbReference>
<dbReference type="OrthoDB" id="674561at2759"/>
<dbReference type="GeneID" id="123116073"/>
<dbReference type="EnsemblPlants" id="TraesCS5B02G181800.1">
    <property type="protein sequence ID" value="TraesCS5B02G181800.1.cds1"/>
    <property type="gene ID" value="TraesCS5B02G181800"/>
</dbReference>
<dbReference type="Gramene" id="TraesLDM5B03G02883960.1">
    <property type="protein sequence ID" value="TraesLDM5B03G02883960.1.CDS1"/>
    <property type="gene ID" value="TraesLDM5B03G02883960"/>
</dbReference>
<dbReference type="PANTHER" id="PTHR33207">
    <property type="entry name" value="F-BOX DOMAIN CONTAINING PROTEIN-RELATED"/>
    <property type="match status" value="1"/>
</dbReference>
<dbReference type="Proteomes" id="UP000019116">
    <property type="component" value="Chromosome 5B"/>
</dbReference>
<dbReference type="SUPFAM" id="SSF81383">
    <property type="entry name" value="F-box domain"/>
    <property type="match status" value="1"/>
</dbReference>
<dbReference type="AlphaFoldDB" id="A0A3B6LL50"/>
<dbReference type="KEGG" id="taes:123116073"/>
<dbReference type="Gramene" id="TraesPARA_EIv1.0_1676200.1">
    <property type="protein sequence ID" value="TraesPARA_EIv1.0_1676200.1.CDS1"/>
    <property type="gene ID" value="TraesPARA_EIv1.0_1676200"/>
</dbReference>
<dbReference type="Gramene" id="TraesJAG5B03G02879530.1">
    <property type="protein sequence ID" value="TraesJAG5B03G02879530.1.CDS1"/>
    <property type="gene ID" value="TraesJAG5B03G02879530"/>
</dbReference>
<dbReference type="Gramene" id="TraesLAC5B03G02834890.1">
    <property type="protein sequence ID" value="TraesLAC5B03G02834890.1.CDS1"/>
    <property type="gene ID" value="TraesLAC5B03G02834890"/>
</dbReference>
<proteinExistence type="predicted"/>
<feature type="compositionally biased region" description="Basic residues" evidence="1">
    <location>
        <begin position="1"/>
        <end position="22"/>
    </location>
</feature>
<dbReference type="Gramene" id="TraesCLE_scaffold_136466_01G000100.1">
    <property type="protein sequence ID" value="TraesCLE_scaffold_136466_01G000100.1"/>
    <property type="gene ID" value="TraesCLE_scaffold_136466_01G000100"/>
</dbReference>
<dbReference type="Gramene" id="TraesROB_scaffold_128827_01G000100.1">
    <property type="protein sequence ID" value="TraesROB_scaffold_128827_01G000100.1"/>
    <property type="gene ID" value="TraesROB_scaffold_128827_01G000100"/>
</dbReference>
<evidence type="ECO:0000256" key="1">
    <source>
        <dbReference type="SAM" id="MobiDB-lite"/>
    </source>
</evidence>
<dbReference type="Gramene" id="TraesSYM7B03G04139670.1">
    <property type="protein sequence ID" value="TraesSYM7B03G04139670.1.CDS1"/>
    <property type="gene ID" value="TraesSYM7B03G04139670"/>
</dbReference>
<dbReference type="RefSeq" id="XP_044393014.1">
    <property type="nucleotide sequence ID" value="XM_044537079.1"/>
</dbReference>